<reference evidence="2 3" key="1">
    <citation type="submission" date="2019-06" db="EMBL/GenBank/DDBJ databases">
        <title>Whole genome shotgun sequence of Acetobacter peroxydans NBRC 13755.</title>
        <authorList>
            <person name="Hosoyama A."/>
            <person name="Uohara A."/>
            <person name="Ohji S."/>
            <person name="Ichikawa N."/>
        </authorList>
    </citation>
    <scope>NUCLEOTIDE SEQUENCE [LARGE SCALE GENOMIC DNA]</scope>
    <source>
        <strain evidence="2 3">NBRC 13755</strain>
    </source>
</reference>
<feature type="chain" id="PRO_5021209831" evidence="1">
    <location>
        <begin position="27"/>
        <end position="130"/>
    </location>
</feature>
<evidence type="ECO:0000313" key="3">
    <source>
        <dbReference type="Proteomes" id="UP000317730"/>
    </source>
</evidence>
<comment type="caution">
    <text evidence="2">The sequence shown here is derived from an EMBL/GenBank/DDBJ whole genome shotgun (WGS) entry which is preliminary data.</text>
</comment>
<sequence length="130" mass="13836">MKRKTALLAGMVLACGWGLGVTPVQAAGRAWAPQNCGSEPAAPAVDVSSVERYNASVDKVTAYQKEARAYNSCVVRSAMHEETAISEDAKERIAFVHDSSTAVQKRIAANFEKLTATLKAGNARLQKAAQ</sequence>
<dbReference type="PROSITE" id="PS51257">
    <property type="entry name" value="PROKAR_LIPOPROTEIN"/>
    <property type="match status" value="1"/>
</dbReference>
<evidence type="ECO:0000313" key="2">
    <source>
        <dbReference type="EMBL" id="GEB84834.1"/>
    </source>
</evidence>
<keyword evidence="3" id="KW-1185">Reference proteome</keyword>
<dbReference type="AlphaFoldDB" id="A0A4Y3TSX9"/>
<evidence type="ECO:0000256" key="1">
    <source>
        <dbReference type="SAM" id="SignalP"/>
    </source>
</evidence>
<accession>A0A4Y3TSX9</accession>
<organism evidence="2 3">
    <name type="scientific">Acetobacter peroxydans</name>
    <dbReference type="NCBI Taxonomy" id="104098"/>
    <lineage>
        <taxon>Bacteria</taxon>
        <taxon>Pseudomonadati</taxon>
        <taxon>Pseudomonadota</taxon>
        <taxon>Alphaproteobacteria</taxon>
        <taxon>Acetobacterales</taxon>
        <taxon>Acetobacteraceae</taxon>
        <taxon>Acetobacter</taxon>
    </lineage>
</organism>
<keyword evidence="1" id="KW-0732">Signal</keyword>
<dbReference type="Proteomes" id="UP000317730">
    <property type="component" value="Unassembled WGS sequence"/>
</dbReference>
<gene>
    <name evidence="2" type="ORF">APE01nite_06310</name>
</gene>
<name>A0A4Y3TSX9_9PROT</name>
<dbReference type="RefSeq" id="WP_242008854.1">
    <property type="nucleotide sequence ID" value="NZ_BAPL01000030.1"/>
</dbReference>
<proteinExistence type="predicted"/>
<dbReference type="EMBL" id="BJMV01000002">
    <property type="protein sequence ID" value="GEB84834.1"/>
    <property type="molecule type" value="Genomic_DNA"/>
</dbReference>
<protein>
    <submittedName>
        <fullName evidence="2">Uncharacterized protein</fullName>
    </submittedName>
</protein>
<feature type="signal peptide" evidence="1">
    <location>
        <begin position="1"/>
        <end position="26"/>
    </location>
</feature>